<comment type="caution">
    <text evidence="1">The sequence shown here is derived from an EMBL/GenBank/DDBJ whole genome shotgun (WGS) entry which is preliminary data.</text>
</comment>
<evidence type="ECO:0000313" key="1">
    <source>
        <dbReference type="EMBL" id="MEA5667686.1"/>
    </source>
</evidence>
<dbReference type="Proteomes" id="UP001301653">
    <property type="component" value="Unassembled WGS sequence"/>
</dbReference>
<dbReference type="SUPFAM" id="SSF52540">
    <property type="entry name" value="P-loop containing nucleoside triphosphate hydrolases"/>
    <property type="match status" value="1"/>
</dbReference>
<keyword evidence="2" id="KW-1185">Reference proteome</keyword>
<dbReference type="RefSeq" id="WP_323438601.1">
    <property type="nucleotide sequence ID" value="NZ_JAYFUH010000105.1"/>
</dbReference>
<proteinExistence type="predicted"/>
<dbReference type="Gene3D" id="3.40.50.300">
    <property type="entry name" value="P-loop containing nucleotide triphosphate hydrolases"/>
    <property type="match status" value="1"/>
</dbReference>
<gene>
    <name evidence="1" type="ORF">VA603_09105</name>
</gene>
<dbReference type="InterPro" id="IPR027417">
    <property type="entry name" value="P-loop_NTPase"/>
</dbReference>
<dbReference type="PANTHER" id="PTHR37816:SF3">
    <property type="entry name" value="MODULATES DNA TOPOLOGY"/>
    <property type="match status" value="1"/>
</dbReference>
<reference evidence="1 2" key="1">
    <citation type="submission" date="2023-12" db="EMBL/GenBank/DDBJ databases">
        <title>Stenotrophomonas guangdongensis sp. nov., isolated from wilted pepper plants (Capsicum annuum).</title>
        <authorList>
            <person name="Qiu M."/>
            <person name="Li Y."/>
            <person name="Liu Q."/>
            <person name="Zhang X."/>
            <person name="Huang Y."/>
            <person name="Guo R."/>
            <person name="Hu M."/>
            <person name="Zhou J."/>
            <person name="Zhou X."/>
        </authorList>
    </citation>
    <scope>NUCLEOTIDE SEQUENCE [LARGE SCALE GENOMIC DNA]</scope>
    <source>
        <strain evidence="1 2">MH1</strain>
    </source>
</reference>
<accession>A0ABU5V2U9</accession>
<sequence>MTTLADLGPRICVLGPSNSGKSTLAVAIARHRQLQAVHLDQLFHLPHTDWQPRPEADFLQLHADAIAQERWVMDGNYSRCLPARLARATGFILLDLPTRTSLLRYFRRSWFERNRHGALAGNQDTVKWAMLHHIAVVTPPHRRRYDQLFEGIALPKLKLANTRQLQRFYETEGLAREPAP</sequence>
<dbReference type="PANTHER" id="PTHR37816">
    <property type="entry name" value="YALI0E33011P"/>
    <property type="match status" value="1"/>
</dbReference>
<protein>
    <submittedName>
        <fullName evidence="1">AAA family ATPase</fullName>
    </submittedName>
</protein>
<name>A0ABU5V2U9_9GAMM</name>
<dbReference type="InterPro" id="IPR052922">
    <property type="entry name" value="Cytidylate_Kinase-2"/>
</dbReference>
<dbReference type="EMBL" id="JAYFUH010000105">
    <property type="protein sequence ID" value="MEA5667686.1"/>
    <property type="molecule type" value="Genomic_DNA"/>
</dbReference>
<evidence type="ECO:0000313" key="2">
    <source>
        <dbReference type="Proteomes" id="UP001301653"/>
    </source>
</evidence>
<organism evidence="1 2">
    <name type="scientific">Stenotrophomonas capsici</name>
    <dbReference type="NCBI Taxonomy" id="3110230"/>
    <lineage>
        <taxon>Bacteria</taxon>
        <taxon>Pseudomonadati</taxon>
        <taxon>Pseudomonadota</taxon>
        <taxon>Gammaproteobacteria</taxon>
        <taxon>Lysobacterales</taxon>
        <taxon>Lysobacteraceae</taxon>
        <taxon>Stenotrophomonas</taxon>
    </lineage>
</organism>